<protein>
    <recommendedName>
        <fullName evidence="3">DUF3127 domain-containing protein</fullName>
    </recommendedName>
</protein>
<reference evidence="1 2" key="1">
    <citation type="submission" date="2021-01" db="EMBL/GenBank/DDBJ databases">
        <title>FDA dAtabase for Regulatory Grade micrObial Sequences (FDA-ARGOS): Supporting development and validation of Infectious Disease Dx tests.</title>
        <authorList>
            <person name="Sproer C."/>
            <person name="Gronow S."/>
            <person name="Severitt S."/>
            <person name="Schroder I."/>
            <person name="Tallon L."/>
            <person name="Sadzewicz L."/>
            <person name="Zhao X."/>
            <person name="Boylan J."/>
            <person name="Ott S."/>
            <person name="Bowen H."/>
            <person name="Vavikolanu K."/>
            <person name="Mehta A."/>
            <person name="Aluvathingal J."/>
            <person name="Nadendla S."/>
            <person name="Lowell S."/>
            <person name="Myers T."/>
            <person name="Yan Y."/>
            <person name="Sichtig H."/>
        </authorList>
    </citation>
    <scope>NUCLEOTIDE SEQUENCE [LARGE SCALE GENOMIC DNA]</scope>
    <source>
        <strain evidence="1 2">FDAARGOS_1141</strain>
    </source>
</reference>
<evidence type="ECO:0008006" key="3">
    <source>
        <dbReference type="Google" id="ProtNLM"/>
    </source>
</evidence>
<proteinExistence type="predicted"/>
<dbReference type="Proteomes" id="UP000595498">
    <property type="component" value="Chromosome"/>
</dbReference>
<keyword evidence="2" id="KW-1185">Reference proteome</keyword>
<accession>A0ABX7CTD2</accession>
<dbReference type="EMBL" id="CP068224">
    <property type="protein sequence ID" value="QQT55347.1"/>
    <property type="molecule type" value="Genomic_DNA"/>
</dbReference>
<gene>
    <name evidence="1" type="ORF">I6I98_08870</name>
</gene>
<organism evidence="1 2">
    <name type="scientific">Sphingobacterium multivorum</name>
    <dbReference type="NCBI Taxonomy" id="28454"/>
    <lineage>
        <taxon>Bacteria</taxon>
        <taxon>Pseudomonadati</taxon>
        <taxon>Bacteroidota</taxon>
        <taxon>Sphingobacteriia</taxon>
        <taxon>Sphingobacteriales</taxon>
        <taxon>Sphingobacteriaceae</taxon>
        <taxon>Sphingobacterium</taxon>
    </lineage>
</organism>
<evidence type="ECO:0000313" key="1">
    <source>
        <dbReference type="EMBL" id="QQT55347.1"/>
    </source>
</evidence>
<sequence>MNNLKTVEDVEKHFGEDLKKSQKQYSVKAIKNGDTFYVMECIVQSYDSNSEVGYVNMMGFSFVNGEKENSVLKDFQFNFQNGDIEDLVENELRLYIADHQ</sequence>
<evidence type="ECO:0000313" key="2">
    <source>
        <dbReference type="Proteomes" id="UP000595498"/>
    </source>
</evidence>
<name>A0ABX7CTD2_SPHMU</name>